<dbReference type="GeneID" id="108039128"/>
<feature type="signal peptide" evidence="3">
    <location>
        <begin position="1"/>
        <end position="24"/>
    </location>
</feature>
<dbReference type="PANTHER" id="PTHR24256">
    <property type="entry name" value="TRYPTASE-RELATED"/>
    <property type="match status" value="1"/>
</dbReference>
<organism evidence="7">
    <name type="scientific">Drosophila rhopaloa</name>
    <name type="common">Fruit fly</name>
    <dbReference type="NCBI Taxonomy" id="1041015"/>
    <lineage>
        <taxon>Eukaryota</taxon>
        <taxon>Metazoa</taxon>
        <taxon>Ecdysozoa</taxon>
        <taxon>Arthropoda</taxon>
        <taxon>Hexapoda</taxon>
        <taxon>Insecta</taxon>
        <taxon>Pterygota</taxon>
        <taxon>Neoptera</taxon>
        <taxon>Endopterygota</taxon>
        <taxon>Diptera</taxon>
        <taxon>Brachycera</taxon>
        <taxon>Muscomorpha</taxon>
        <taxon>Ephydroidea</taxon>
        <taxon>Drosophilidae</taxon>
        <taxon>Drosophila</taxon>
        <taxon>Sophophora</taxon>
    </lineage>
</organism>
<reference evidence="6" key="1">
    <citation type="journal article" date="2021" name="Elife">
        <title>Highly contiguous assemblies of 101 drosophilid genomes.</title>
        <authorList>
            <person name="Kim B.Y."/>
            <person name="Wang J.R."/>
            <person name="Miller D.E."/>
            <person name="Barmina O."/>
            <person name="Delaney E."/>
            <person name="Thompson A."/>
            <person name="Comeault A.A."/>
            <person name="Peede D."/>
            <person name="D'Agostino E.R."/>
            <person name="Pelaez J."/>
            <person name="Aguilar J.M."/>
            <person name="Haji D."/>
            <person name="Matsunaga T."/>
            <person name="Armstrong E.E."/>
            <person name="Zych M."/>
            <person name="Ogawa Y."/>
            <person name="Stamenkovic-Radak M."/>
            <person name="Jelic M."/>
            <person name="Veselinovic M.S."/>
            <person name="Tanaskovic M."/>
            <person name="Eric P."/>
            <person name="Gao J.J."/>
            <person name="Katoh T.K."/>
            <person name="Toda M.J."/>
            <person name="Watabe H."/>
            <person name="Watada M."/>
            <person name="Davis J.S."/>
            <person name="Moyle L.C."/>
            <person name="Manoli G."/>
            <person name="Bertolini E."/>
            <person name="Kostal V."/>
            <person name="Hawley R.S."/>
            <person name="Takahashi A."/>
            <person name="Jones C.D."/>
            <person name="Price D.K."/>
            <person name="Whiteman N."/>
            <person name="Kopp A."/>
            <person name="Matute D.R."/>
            <person name="Petrov D.A."/>
        </authorList>
    </citation>
    <scope>NUCLEOTIDE SEQUENCE [LARGE SCALE GENOMIC DNA]</scope>
</reference>
<evidence type="ECO:0000256" key="3">
    <source>
        <dbReference type="SAM" id="SignalP"/>
    </source>
</evidence>
<evidence type="ECO:0000313" key="5">
    <source>
        <dbReference type="EnsemblMetazoa" id="XP_016971542.1"/>
    </source>
</evidence>
<evidence type="ECO:0000256" key="2">
    <source>
        <dbReference type="ARBA" id="ARBA00024195"/>
    </source>
</evidence>
<gene>
    <name evidence="7" type="primary">LOC108039128</name>
    <name evidence="5" type="synonym">108039128</name>
</gene>
<evidence type="ECO:0000259" key="4">
    <source>
        <dbReference type="PROSITE" id="PS50240"/>
    </source>
</evidence>
<reference evidence="7" key="2">
    <citation type="submission" date="2025-04" db="UniProtKB">
        <authorList>
            <consortium name="RefSeq"/>
        </authorList>
    </citation>
    <scope>IDENTIFICATION</scope>
</reference>
<keyword evidence="6" id="KW-1185">Reference proteome</keyword>
<keyword evidence="1" id="KW-1015">Disulfide bond</keyword>
<feature type="domain" description="Peptidase S1" evidence="4">
    <location>
        <begin position="22"/>
        <end position="297"/>
    </location>
</feature>
<feature type="chain" id="PRO_5028085210" evidence="3">
    <location>
        <begin position="25"/>
        <end position="306"/>
    </location>
</feature>
<dbReference type="OrthoDB" id="7954821at2759"/>
<dbReference type="InterPro" id="IPR001254">
    <property type="entry name" value="Trypsin_dom"/>
</dbReference>
<dbReference type="Pfam" id="PF00089">
    <property type="entry name" value="Trypsin"/>
    <property type="match status" value="1"/>
</dbReference>
<evidence type="ECO:0000256" key="1">
    <source>
        <dbReference type="ARBA" id="ARBA00023157"/>
    </source>
</evidence>
<evidence type="ECO:0000313" key="7">
    <source>
        <dbReference type="RefSeq" id="XP_016971542.1"/>
    </source>
</evidence>
<protein>
    <submittedName>
        <fullName evidence="7">Venom serine protease-like</fullName>
    </submittedName>
</protein>
<dbReference type="InterPro" id="IPR009003">
    <property type="entry name" value="Peptidase_S1_PA"/>
</dbReference>
<dbReference type="GO" id="GO:0004252">
    <property type="term" value="F:serine-type endopeptidase activity"/>
    <property type="evidence" value="ECO:0007669"/>
    <property type="project" value="InterPro"/>
</dbReference>
<dbReference type="EnsemblMetazoa" id="XM_017116053.1">
    <property type="protein sequence ID" value="XP_016971542.1"/>
    <property type="gene ID" value="LOC108039128"/>
</dbReference>
<keyword evidence="3" id="KW-0732">Signal</keyword>
<dbReference type="PROSITE" id="PS50240">
    <property type="entry name" value="TRYPSIN_DOM"/>
    <property type="match status" value="1"/>
</dbReference>
<dbReference type="InterPro" id="IPR051487">
    <property type="entry name" value="Ser/Thr_Proteases_Immune/Dev"/>
</dbReference>
<proteinExistence type="inferred from homology"/>
<dbReference type="InterPro" id="IPR043504">
    <property type="entry name" value="Peptidase_S1_PA_chymotrypsin"/>
</dbReference>
<sequence>MIGAIPVLCLLFGVLTTIVSQIQGQSCGKLQESQLNNLKEYTEPDEFPWIGRVGYGDSSNVSTDFYCHAVLIKPRHAILPAHCVLNRAEVDALFILFGDWRANRNFDEKDCLFDVCAPVPKAIDIEELVVHPKYMGLRNPTAIDNDIAVAKLVRSVDFSDFVSPLCLPTTKHKDNHIAQKLKMVGYLRRKKNLPSFEQDEGFRTKVDVHIASLEFCASLQDQLNLTQDHLCAMASAAFLNFFGSPLMGIEVEDGKPRNFYLVGLPTYGVITGDERNKALFVFTRIFPFRNWILKNIVDKNETQKIK</sequence>
<dbReference type="RefSeq" id="XP_016971542.1">
    <property type="nucleotide sequence ID" value="XM_017116053.1"/>
</dbReference>
<name>A0A6P4E0Z0_DRORH</name>
<evidence type="ECO:0000313" key="6">
    <source>
        <dbReference type="Proteomes" id="UP001652680"/>
    </source>
</evidence>
<reference evidence="5" key="3">
    <citation type="submission" date="2025-05" db="UniProtKB">
        <authorList>
            <consortium name="EnsemblMetazoa"/>
        </authorList>
    </citation>
    <scope>IDENTIFICATION</scope>
</reference>
<comment type="similarity">
    <text evidence="2">Belongs to the peptidase S1 family. CLIP subfamily.</text>
</comment>
<dbReference type="Proteomes" id="UP001652680">
    <property type="component" value="Unassembled WGS sequence"/>
</dbReference>
<dbReference type="AlphaFoldDB" id="A0A6P4E0Z0"/>
<dbReference type="SMART" id="SM00020">
    <property type="entry name" value="Tryp_SPc"/>
    <property type="match status" value="1"/>
</dbReference>
<dbReference type="SUPFAM" id="SSF50494">
    <property type="entry name" value="Trypsin-like serine proteases"/>
    <property type="match status" value="1"/>
</dbReference>
<dbReference type="GO" id="GO:0006508">
    <property type="term" value="P:proteolysis"/>
    <property type="evidence" value="ECO:0007669"/>
    <property type="project" value="InterPro"/>
</dbReference>
<accession>A0A6P4E0Z0</accession>
<dbReference type="Gene3D" id="2.40.10.10">
    <property type="entry name" value="Trypsin-like serine proteases"/>
    <property type="match status" value="1"/>
</dbReference>